<dbReference type="GeneID" id="86154462"/>
<dbReference type="EMBL" id="CABFKI010000001">
    <property type="protein sequence ID" value="VTU05723.1"/>
    <property type="molecule type" value="Genomic_DNA"/>
</dbReference>
<sequence length="178" mass="20304">MKLKRFLSLTAGFLLLSGSVWGEPKGVIFSKYLLDMYENPSDYPPTISAEQLWLLKQSINQNPQQKEQMETMCAIAPSLRPELKQDISSDMKKNREIMKAYYDLIEAGSTIEQVLERECFVKKLATEYVEKSKKLCDLVISTPNLSEDDKEDCKDEGQSFEEFKAELIRDAKSSATAN</sequence>
<name>A0ABY6TIU6_9PAST</name>
<evidence type="ECO:0000313" key="2">
    <source>
        <dbReference type="Proteomes" id="UP000308167"/>
    </source>
</evidence>
<protein>
    <submittedName>
        <fullName evidence="1">Uncharacterized protein</fullName>
    </submittedName>
</protein>
<gene>
    <name evidence="1" type="ORF">SAMEA1410922_00052</name>
</gene>
<evidence type="ECO:0000313" key="1">
    <source>
        <dbReference type="EMBL" id="VTU05723.1"/>
    </source>
</evidence>
<dbReference type="RefSeq" id="WP_135708941.1">
    <property type="nucleotide sequence ID" value="NZ_CABFKI010000001.1"/>
</dbReference>
<dbReference type="Proteomes" id="UP000308167">
    <property type="component" value="Unassembled WGS sequence"/>
</dbReference>
<comment type="caution">
    <text evidence="1">The sequence shown here is derived from an EMBL/GenBank/DDBJ whole genome shotgun (WGS) entry which is preliminary data.</text>
</comment>
<proteinExistence type="predicted"/>
<organism evidence="1 2">
    <name type="scientific">Actinobacillus porcinus</name>
    <dbReference type="NCBI Taxonomy" id="51048"/>
    <lineage>
        <taxon>Bacteria</taxon>
        <taxon>Pseudomonadati</taxon>
        <taxon>Pseudomonadota</taxon>
        <taxon>Gammaproteobacteria</taxon>
        <taxon>Pasteurellales</taxon>
        <taxon>Pasteurellaceae</taxon>
        <taxon>Actinobacillus</taxon>
    </lineage>
</organism>
<accession>A0ABY6TIU6</accession>
<reference evidence="1 2" key="1">
    <citation type="submission" date="2019-05" db="EMBL/GenBank/DDBJ databases">
        <authorList>
            <consortium name="Pathogen Informatics"/>
        </authorList>
    </citation>
    <scope>NUCLEOTIDE SEQUENCE [LARGE SCALE GENOMIC DNA]</scope>
    <source>
        <strain evidence="1 2">NM319</strain>
    </source>
</reference>
<keyword evidence="2" id="KW-1185">Reference proteome</keyword>